<keyword evidence="8" id="KW-1185">Reference proteome</keyword>
<dbReference type="PANTHER" id="PTHR10494:SF6">
    <property type="entry name" value="NOGGIN"/>
    <property type="match status" value="1"/>
</dbReference>
<keyword evidence="3" id="KW-0217">Developmental protein</keyword>
<accession>A0ABN8LCM2</accession>
<protein>
    <recommendedName>
        <fullName evidence="9">Noggin</fullName>
    </recommendedName>
</protein>
<dbReference type="PANTHER" id="PTHR10494">
    <property type="entry name" value="BONE MORPHOGENETIC PROTEIN INHIBITOR, NOGGIN"/>
    <property type="match status" value="1"/>
</dbReference>
<evidence type="ECO:0008006" key="9">
    <source>
        <dbReference type="Google" id="ProtNLM"/>
    </source>
</evidence>
<evidence type="ECO:0000256" key="5">
    <source>
        <dbReference type="ARBA" id="ARBA00022729"/>
    </source>
</evidence>
<evidence type="ECO:0000256" key="4">
    <source>
        <dbReference type="ARBA" id="ARBA00022525"/>
    </source>
</evidence>
<dbReference type="Gene3D" id="1.10.287.520">
    <property type="entry name" value="Helix hairpin bin"/>
    <property type="match status" value="1"/>
</dbReference>
<comment type="subcellular location">
    <subcellularLocation>
        <location evidence="1">Secreted</location>
    </subcellularLocation>
</comment>
<gene>
    <name evidence="7" type="ORF">PEVE_00000083</name>
</gene>
<evidence type="ECO:0000313" key="7">
    <source>
        <dbReference type="EMBL" id="CAH3013645.1"/>
    </source>
</evidence>
<keyword evidence="4" id="KW-0964">Secreted</keyword>
<feature type="signal peptide" evidence="6">
    <location>
        <begin position="1"/>
        <end position="25"/>
    </location>
</feature>
<evidence type="ECO:0000256" key="1">
    <source>
        <dbReference type="ARBA" id="ARBA00004613"/>
    </source>
</evidence>
<dbReference type="InterPro" id="IPR029034">
    <property type="entry name" value="Cystine-knot_cytokine"/>
</dbReference>
<dbReference type="Gene3D" id="2.10.90.10">
    <property type="entry name" value="Cystine-knot cytokines"/>
    <property type="match status" value="1"/>
</dbReference>
<comment type="caution">
    <text evidence="7">The sequence shown here is derived from an EMBL/GenBank/DDBJ whole genome shotgun (WGS) entry which is preliminary data.</text>
</comment>
<comment type="similarity">
    <text evidence="2">Belongs to the noggin family.</text>
</comment>
<dbReference type="Pfam" id="PF05806">
    <property type="entry name" value="Noggin"/>
    <property type="match status" value="1"/>
</dbReference>
<evidence type="ECO:0000313" key="8">
    <source>
        <dbReference type="Proteomes" id="UP001159427"/>
    </source>
</evidence>
<sequence>MQQIQSWSSILVVLAALLLNQVTISQCYSHLALKSLKTNDLPIDPAMEKIQPRTIDCGDVLQQPSKKDLNERKLRRRLGGSIDERYLSIMEPLHSSDTFVRQVSLRGISTSEKNLLRQIIRNETSSKMGKPSPFIERYMMKWLIQKSDCPVEYTWKDLGFCYWPRWISLGRCVNKQCSWPLGMSCAASELAPVYLLRWNCKKRSGKKARRGTDSERVSCRWVKFRYPIIHQCKCKCQEKRENGHETSTELLSPNLLERITGN</sequence>
<dbReference type="InterPro" id="IPR008717">
    <property type="entry name" value="Noggin"/>
</dbReference>
<keyword evidence="5 6" id="KW-0732">Signal</keyword>
<dbReference type="EMBL" id="CALNXI010000001">
    <property type="protein sequence ID" value="CAH3013645.1"/>
    <property type="molecule type" value="Genomic_DNA"/>
</dbReference>
<dbReference type="SUPFAM" id="SSF57501">
    <property type="entry name" value="Cystine-knot cytokines"/>
    <property type="match status" value="1"/>
</dbReference>
<proteinExistence type="inferred from homology"/>
<evidence type="ECO:0000256" key="6">
    <source>
        <dbReference type="SAM" id="SignalP"/>
    </source>
</evidence>
<name>A0ABN8LCM2_9CNID</name>
<reference evidence="7 8" key="1">
    <citation type="submission" date="2022-05" db="EMBL/GenBank/DDBJ databases">
        <authorList>
            <consortium name="Genoscope - CEA"/>
            <person name="William W."/>
        </authorList>
    </citation>
    <scope>NUCLEOTIDE SEQUENCE [LARGE SCALE GENOMIC DNA]</scope>
</reference>
<feature type="chain" id="PRO_5047041981" description="Noggin" evidence="6">
    <location>
        <begin position="26"/>
        <end position="262"/>
    </location>
</feature>
<organism evidence="7 8">
    <name type="scientific">Porites evermanni</name>
    <dbReference type="NCBI Taxonomy" id="104178"/>
    <lineage>
        <taxon>Eukaryota</taxon>
        <taxon>Metazoa</taxon>
        <taxon>Cnidaria</taxon>
        <taxon>Anthozoa</taxon>
        <taxon>Hexacorallia</taxon>
        <taxon>Scleractinia</taxon>
        <taxon>Fungiina</taxon>
        <taxon>Poritidae</taxon>
        <taxon>Porites</taxon>
    </lineage>
</organism>
<evidence type="ECO:0000256" key="2">
    <source>
        <dbReference type="ARBA" id="ARBA00007480"/>
    </source>
</evidence>
<dbReference type="Proteomes" id="UP001159427">
    <property type="component" value="Unassembled WGS sequence"/>
</dbReference>
<evidence type="ECO:0000256" key="3">
    <source>
        <dbReference type="ARBA" id="ARBA00022473"/>
    </source>
</evidence>